<protein>
    <submittedName>
        <fullName evidence="2">Uncharacterized protein</fullName>
    </submittedName>
</protein>
<evidence type="ECO:0000313" key="3">
    <source>
        <dbReference type="Proteomes" id="UP001371456"/>
    </source>
</evidence>
<evidence type="ECO:0000313" key="2">
    <source>
        <dbReference type="EMBL" id="KAK6773720.1"/>
    </source>
</evidence>
<feature type="compositionally biased region" description="Polar residues" evidence="1">
    <location>
        <begin position="10"/>
        <end position="25"/>
    </location>
</feature>
<dbReference type="Proteomes" id="UP001371456">
    <property type="component" value="Unassembled WGS sequence"/>
</dbReference>
<accession>A0AAN8SR11</accession>
<dbReference type="AlphaFoldDB" id="A0AAN8SR11"/>
<proteinExistence type="predicted"/>
<reference evidence="2 3" key="1">
    <citation type="submission" date="2024-02" db="EMBL/GenBank/DDBJ databases">
        <title>de novo genome assembly of Solanum bulbocastanum strain 11H21.</title>
        <authorList>
            <person name="Hosaka A.J."/>
        </authorList>
    </citation>
    <scope>NUCLEOTIDE SEQUENCE [LARGE SCALE GENOMIC DNA]</scope>
    <source>
        <tissue evidence="2">Young leaves</tissue>
    </source>
</reference>
<comment type="caution">
    <text evidence="2">The sequence shown here is derived from an EMBL/GenBank/DDBJ whole genome shotgun (WGS) entry which is preliminary data.</text>
</comment>
<evidence type="ECO:0000256" key="1">
    <source>
        <dbReference type="SAM" id="MobiDB-lite"/>
    </source>
</evidence>
<feature type="region of interest" description="Disordered" evidence="1">
    <location>
        <begin position="1"/>
        <end position="35"/>
    </location>
</feature>
<sequence length="48" mass="5371">MGTMDKQRCKTTQFTSHPQASPKQSSSEDAHSKLEVQVNTEIELHSIV</sequence>
<keyword evidence="3" id="KW-1185">Reference proteome</keyword>
<name>A0AAN8SR11_SOLBU</name>
<gene>
    <name evidence="2" type="ORF">RDI58_028958</name>
</gene>
<organism evidence="2 3">
    <name type="scientific">Solanum bulbocastanum</name>
    <name type="common">Wild potato</name>
    <dbReference type="NCBI Taxonomy" id="147425"/>
    <lineage>
        <taxon>Eukaryota</taxon>
        <taxon>Viridiplantae</taxon>
        <taxon>Streptophyta</taxon>
        <taxon>Embryophyta</taxon>
        <taxon>Tracheophyta</taxon>
        <taxon>Spermatophyta</taxon>
        <taxon>Magnoliopsida</taxon>
        <taxon>eudicotyledons</taxon>
        <taxon>Gunneridae</taxon>
        <taxon>Pentapetalae</taxon>
        <taxon>asterids</taxon>
        <taxon>lamiids</taxon>
        <taxon>Solanales</taxon>
        <taxon>Solanaceae</taxon>
        <taxon>Solanoideae</taxon>
        <taxon>Solaneae</taxon>
        <taxon>Solanum</taxon>
    </lineage>
</organism>
<dbReference type="EMBL" id="JBANQN010000012">
    <property type="protein sequence ID" value="KAK6773720.1"/>
    <property type="molecule type" value="Genomic_DNA"/>
</dbReference>